<dbReference type="GO" id="GO:0055085">
    <property type="term" value="P:transmembrane transport"/>
    <property type="evidence" value="ECO:0007669"/>
    <property type="project" value="InterPro"/>
</dbReference>
<feature type="domain" description="ABC transmembrane type-1" evidence="8">
    <location>
        <begin position="99"/>
        <end position="316"/>
    </location>
</feature>
<dbReference type="GO" id="GO:0005886">
    <property type="term" value="C:plasma membrane"/>
    <property type="evidence" value="ECO:0007669"/>
    <property type="project" value="UniProtKB-SubCell"/>
</dbReference>
<dbReference type="KEGG" id="cwa:CwatDRAFT_1362"/>
<feature type="transmembrane region" description="Helical" evidence="7">
    <location>
        <begin position="136"/>
        <end position="155"/>
    </location>
</feature>
<keyword evidence="5 7" id="KW-1133">Transmembrane helix</keyword>
<protein>
    <submittedName>
        <fullName evidence="9">Binding-protein-dependent transport systems inner membrane component</fullName>
    </submittedName>
</protein>
<gene>
    <name evidence="9" type="ORF">CwatDRAFT_1362</name>
</gene>
<comment type="similarity">
    <text evidence="7">Belongs to the binding-protein-dependent transport system permease family.</text>
</comment>
<evidence type="ECO:0000256" key="6">
    <source>
        <dbReference type="ARBA" id="ARBA00023136"/>
    </source>
</evidence>
<feature type="transmembrane region" description="Helical" evidence="7">
    <location>
        <begin position="103"/>
        <end position="124"/>
    </location>
</feature>
<keyword evidence="3" id="KW-1003">Cell membrane</keyword>
<feature type="transmembrane region" description="Helical" evidence="7">
    <location>
        <begin position="191"/>
        <end position="214"/>
    </location>
</feature>
<name>Q4BWC7_CROWT</name>
<dbReference type="PROSITE" id="PS51257">
    <property type="entry name" value="PROKAR_LIPOPROTEIN"/>
    <property type="match status" value="1"/>
</dbReference>
<feature type="transmembrane region" description="Helical" evidence="7">
    <location>
        <begin position="48"/>
        <end position="70"/>
    </location>
</feature>
<dbReference type="PANTHER" id="PTHR30193:SF18">
    <property type="entry name" value="OSMOPROTECTIVE COMPOUNDS UPTAKE PERMEASE PROTEIN GGTC"/>
    <property type="match status" value="1"/>
</dbReference>
<evidence type="ECO:0000256" key="3">
    <source>
        <dbReference type="ARBA" id="ARBA00022475"/>
    </source>
</evidence>
<keyword evidence="2 7" id="KW-0813">Transport</keyword>
<dbReference type="Gene3D" id="1.10.3720.10">
    <property type="entry name" value="MetI-like"/>
    <property type="match status" value="1"/>
</dbReference>
<dbReference type="InterPro" id="IPR000515">
    <property type="entry name" value="MetI-like"/>
</dbReference>
<dbReference type="CDD" id="cd06261">
    <property type="entry name" value="TM_PBP2"/>
    <property type="match status" value="1"/>
</dbReference>
<evidence type="ECO:0000256" key="4">
    <source>
        <dbReference type="ARBA" id="ARBA00022692"/>
    </source>
</evidence>
<feature type="transmembrane region" description="Helical" evidence="7">
    <location>
        <begin position="293"/>
        <end position="315"/>
    </location>
</feature>
<comment type="caution">
    <text evidence="9">The sequence shown here is derived from an EMBL/GenBank/DDBJ whole genome shotgun (WGS) entry which is preliminary data.</text>
</comment>
<dbReference type="EMBL" id="AADV02000168">
    <property type="protein sequence ID" value="EAM48206.1"/>
    <property type="molecule type" value="Genomic_DNA"/>
</dbReference>
<dbReference type="Pfam" id="PF00528">
    <property type="entry name" value="BPD_transp_1"/>
    <property type="match status" value="1"/>
</dbReference>
<sequence length="325" mass="36578">MEIITRIINVILAVVFGCGGVIGIFYLANYCIARLPKPWNHNLLPWVYISPAMLILSAYLILPTIQTFYLSFFDGRSQNFVGLKNYLFAFTDKSMLMAVRNNLLWLVLVTGISVSLGLIIAVLVDKVSYEPIVKSLIFLPMAISFVGASVIWRFIYAYRPLGDEQIGLLNAIIVSLGFEPVGWLVERSVNNFALIIIMIWLYTGFAMVILSVAIKGIPQDIVEAARIDGANSWQIFWRITIPMIRSTILVVSTTIIILVLKIFDIVFVMTGGNNGTEVIASRMIKEMFNYRNFGRGSAIAIILLLLIIPVMISNIRRFQTQEKLR</sequence>
<dbReference type="SUPFAM" id="SSF161098">
    <property type="entry name" value="MetI-like"/>
    <property type="match status" value="1"/>
</dbReference>
<evidence type="ECO:0000256" key="1">
    <source>
        <dbReference type="ARBA" id="ARBA00004651"/>
    </source>
</evidence>
<feature type="transmembrane region" description="Helical" evidence="7">
    <location>
        <begin position="167"/>
        <end position="185"/>
    </location>
</feature>
<keyword evidence="4 7" id="KW-0812">Transmembrane</keyword>
<evidence type="ECO:0000313" key="9">
    <source>
        <dbReference type="EMBL" id="EAM48206.1"/>
    </source>
</evidence>
<accession>Q4BWC7</accession>
<keyword evidence="10" id="KW-1185">Reference proteome</keyword>
<evidence type="ECO:0000256" key="7">
    <source>
        <dbReference type="RuleBase" id="RU363032"/>
    </source>
</evidence>
<feature type="transmembrane region" description="Helical" evidence="7">
    <location>
        <begin position="7"/>
        <end position="28"/>
    </location>
</feature>
<dbReference type="InterPro" id="IPR051393">
    <property type="entry name" value="ABC_transporter_permease"/>
</dbReference>
<dbReference type="OrthoDB" id="9774448at2"/>
<dbReference type="SUPFAM" id="SSF160964">
    <property type="entry name" value="MalF N-terminal region-like"/>
    <property type="match status" value="1"/>
</dbReference>
<reference evidence="9" key="3">
    <citation type="submission" date="2016-12" db="EMBL/GenBank/DDBJ databases">
        <title>Annotation of the draft genome assembly of Crocosphaera watsonii WH 8501.</title>
        <authorList>
            <consortium name="US DOE Joint Genome Institute (JGI-ORNL)"/>
            <person name="Larimer F."/>
            <person name="Land M."/>
        </authorList>
    </citation>
    <scope>NUCLEOTIDE SEQUENCE</scope>
    <source>
        <strain evidence="9">WH 8501</strain>
    </source>
</reference>
<keyword evidence="6 7" id="KW-0472">Membrane</keyword>
<dbReference type="InterPro" id="IPR035906">
    <property type="entry name" value="MetI-like_sf"/>
</dbReference>
<reference evidence="9" key="2">
    <citation type="submission" date="2005-06" db="EMBL/GenBank/DDBJ databases">
        <title>Sequencing of the draft genome and assembly of Crocosphaera watsonii WH 8501.</title>
        <authorList>
            <consortium name="US DOE Joint Genome Institute (JGI-PGF)"/>
            <person name="Copeland A."/>
            <person name="Lucas S."/>
            <person name="Lapidus A."/>
            <person name="Barry K."/>
            <person name="Detter C."/>
            <person name="Glavina T."/>
            <person name="Hammon N."/>
            <person name="Israni S."/>
            <person name="Pitluck S."/>
            <person name="Richardson P."/>
        </authorList>
    </citation>
    <scope>NUCLEOTIDE SEQUENCE [LARGE SCALE GENOMIC DNA]</scope>
    <source>
        <strain evidence="9">WH 8501</strain>
    </source>
</reference>
<dbReference type="Proteomes" id="UP000003922">
    <property type="component" value="Unassembled WGS sequence"/>
</dbReference>
<feature type="transmembrane region" description="Helical" evidence="7">
    <location>
        <begin position="235"/>
        <end position="260"/>
    </location>
</feature>
<dbReference type="PROSITE" id="PS50928">
    <property type="entry name" value="ABC_TM1"/>
    <property type="match status" value="1"/>
</dbReference>
<comment type="subcellular location">
    <subcellularLocation>
        <location evidence="1 7">Cell membrane</location>
        <topology evidence="1 7">Multi-pass membrane protein</topology>
    </subcellularLocation>
</comment>
<dbReference type="RefSeq" id="WP_007307994.1">
    <property type="nucleotide sequence ID" value="NZ_AADV02000168.1"/>
</dbReference>
<evidence type="ECO:0000256" key="2">
    <source>
        <dbReference type="ARBA" id="ARBA00022448"/>
    </source>
</evidence>
<evidence type="ECO:0000259" key="8">
    <source>
        <dbReference type="PROSITE" id="PS50928"/>
    </source>
</evidence>
<proteinExistence type="inferred from homology"/>
<dbReference type="AlphaFoldDB" id="Q4BWC7"/>
<dbReference type="PANTHER" id="PTHR30193">
    <property type="entry name" value="ABC TRANSPORTER PERMEASE PROTEIN"/>
    <property type="match status" value="1"/>
</dbReference>
<organism evidence="9 10">
    <name type="scientific">Crocosphaera watsonii WH 8501</name>
    <dbReference type="NCBI Taxonomy" id="165597"/>
    <lineage>
        <taxon>Bacteria</taxon>
        <taxon>Bacillati</taxon>
        <taxon>Cyanobacteriota</taxon>
        <taxon>Cyanophyceae</taxon>
        <taxon>Oscillatoriophycideae</taxon>
        <taxon>Chroococcales</taxon>
        <taxon>Aphanothecaceae</taxon>
        <taxon>Crocosphaera</taxon>
    </lineage>
</organism>
<evidence type="ECO:0000256" key="5">
    <source>
        <dbReference type="ARBA" id="ARBA00022989"/>
    </source>
</evidence>
<reference evidence="9" key="1">
    <citation type="submission" date="2004-02" db="EMBL/GenBank/DDBJ databases">
        <authorList>
            <consortium name="DOE Joint Genome Institute"/>
        </authorList>
    </citation>
    <scope>NUCLEOTIDE SEQUENCE [LARGE SCALE GENOMIC DNA]</scope>
    <source>
        <strain evidence="9">WH 8501</strain>
    </source>
</reference>
<evidence type="ECO:0000313" key="10">
    <source>
        <dbReference type="Proteomes" id="UP000003922"/>
    </source>
</evidence>